<comment type="caution">
    <text evidence="14">The sequence shown here is derived from an EMBL/GenBank/DDBJ whole genome shotgun (WGS) entry which is preliminary data.</text>
</comment>
<dbReference type="EMBL" id="JAVRFE010000030">
    <property type="protein sequence ID" value="MDT0458358.1"/>
    <property type="molecule type" value="Genomic_DNA"/>
</dbReference>
<keyword evidence="8" id="KW-0460">Magnesium</keyword>
<evidence type="ECO:0000256" key="4">
    <source>
        <dbReference type="ARBA" id="ARBA00012640"/>
    </source>
</evidence>
<proteinExistence type="inferred from homology"/>
<comment type="pathway">
    <text evidence="2">Amino-acid biosynthesis; L-serine biosynthesis; L-serine from 3-phospho-D-glycerate: step 3/3.</text>
</comment>
<feature type="chain" id="PRO_5045489182" description="phosphoserine phosphatase" evidence="13">
    <location>
        <begin position="33"/>
        <end position="438"/>
    </location>
</feature>
<dbReference type="Proteomes" id="UP001180551">
    <property type="component" value="Unassembled WGS sequence"/>
</dbReference>
<dbReference type="Gene3D" id="3.40.50.1000">
    <property type="entry name" value="HAD superfamily/HAD-like"/>
    <property type="match status" value="2"/>
</dbReference>
<evidence type="ECO:0000256" key="5">
    <source>
        <dbReference type="ARBA" id="ARBA00022605"/>
    </source>
</evidence>
<evidence type="ECO:0000256" key="9">
    <source>
        <dbReference type="ARBA" id="ARBA00023299"/>
    </source>
</evidence>
<dbReference type="PANTHER" id="PTHR43344:SF2">
    <property type="entry name" value="PHOSPHOSERINE PHOSPHATASE"/>
    <property type="match status" value="1"/>
</dbReference>
<comment type="cofactor">
    <cofactor evidence="1">
        <name>Mg(2+)</name>
        <dbReference type="ChEBI" id="CHEBI:18420"/>
    </cofactor>
</comment>
<sequence length="438" mass="47201">MGTTGSKRYALALGLAGAATLSALTATAPATAATPAAAPAKTPARATCPQLSPHFTWYGHNRAKLQKMIDERGLCSHPDGRFAHRPVAAFDWDNTVVKNDISDATLAWALRHDKILQPGSWRDTSPWLTPAADRALTKACGTGVPAGRPLPTAENTACTDEIMEIRGEAKTMSGAEAFAGHWNHRRTVPEYAWVPQLFAGLRPAQLSSYAKKARAENLAAPVGTQQTVGTHKLAGYIRYYDQQKDLIRTLKAAGFDVYIVSASAETVAEAWSGGVGLDAAHTLGVRSMVHHGRFTTGIRGCGDVKDGHGEVIPYIDGKRCWINQEIFKIKGAKAWRQQDPQHRIALGGGDADTDVTFVNDATGAHLAVNRNKSELMCRGYDNADGRWVVNPMFIDPLPRKSGAYPCATEAHNNPDGSFGPLRRPDGSVVPDQQDRIHG</sequence>
<dbReference type="PANTHER" id="PTHR43344">
    <property type="entry name" value="PHOSPHOSERINE PHOSPHATASE"/>
    <property type="match status" value="1"/>
</dbReference>
<keyword evidence="7" id="KW-0378">Hydrolase</keyword>
<dbReference type="PROSITE" id="PS51318">
    <property type="entry name" value="TAT"/>
    <property type="match status" value="1"/>
</dbReference>
<evidence type="ECO:0000256" key="13">
    <source>
        <dbReference type="SAM" id="SignalP"/>
    </source>
</evidence>
<accession>A0ABU2TBN9</accession>
<organism evidence="14 15">
    <name type="scientific">Streptomyces mooreae</name>
    <dbReference type="NCBI Taxonomy" id="3075523"/>
    <lineage>
        <taxon>Bacteria</taxon>
        <taxon>Bacillati</taxon>
        <taxon>Actinomycetota</taxon>
        <taxon>Actinomycetes</taxon>
        <taxon>Kitasatosporales</taxon>
        <taxon>Streptomycetaceae</taxon>
        <taxon>Streptomyces</taxon>
    </lineage>
</organism>
<comment type="similarity">
    <text evidence="3">Belongs to the HAD-like hydrolase superfamily. SerB family.</text>
</comment>
<dbReference type="InterPro" id="IPR036412">
    <property type="entry name" value="HAD-like_sf"/>
</dbReference>
<comment type="catalytic activity">
    <reaction evidence="10">
        <text>O-phospho-L-serine + H2O = L-serine + phosphate</text>
        <dbReference type="Rhea" id="RHEA:21208"/>
        <dbReference type="ChEBI" id="CHEBI:15377"/>
        <dbReference type="ChEBI" id="CHEBI:33384"/>
        <dbReference type="ChEBI" id="CHEBI:43474"/>
        <dbReference type="ChEBI" id="CHEBI:57524"/>
        <dbReference type="EC" id="3.1.3.3"/>
    </reaction>
</comment>
<evidence type="ECO:0000256" key="3">
    <source>
        <dbReference type="ARBA" id="ARBA00009184"/>
    </source>
</evidence>
<dbReference type="InterPro" id="IPR023214">
    <property type="entry name" value="HAD_sf"/>
</dbReference>
<keyword evidence="5" id="KW-0028">Amino-acid biosynthesis</keyword>
<keyword evidence="15" id="KW-1185">Reference proteome</keyword>
<gene>
    <name evidence="14" type="ORF">RM550_21895</name>
</gene>
<evidence type="ECO:0000256" key="11">
    <source>
        <dbReference type="ARBA" id="ARBA00048523"/>
    </source>
</evidence>
<dbReference type="InterPro" id="IPR006311">
    <property type="entry name" value="TAT_signal"/>
</dbReference>
<evidence type="ECO:0000256" key="6">
    <source>
        <dbReference type="ARBA" id="ARBA00022723"/>
    </source>
</evidence>
<evidence type="ECO:0000256" key="7">
    <source>
        <dbReference type="ARBA" id="ARBA00022801"/>
    </source>
</evidence>
<evidence type="ECO:0000313" key="14">
    <source>
        <dbReference type="EMBL" id="MDT0458358.1"/>
    </source>
</evidence>
<comment type="catalytic activity">
    <reaction evidence="11">
        <text>O-phospho-D-serine + H2O = D-serine + phosphate</text>
        <dbReference type="Rhea" id="RHEA:24873"/>
        <dbReference type="ChEBI" id="CHEBI:15377"/>
        <dbReference type="ChEBI" id="CHEBI:35247"/>
        <dbReference type="ChEBI" id="CHEBI:43474"/>
        <dbReference type="ChEBI" id="CHEBI:58680"/>
        <dbReference type="EC" id="3.1.3.3"/>
    </reaction>
</comment>
<name>A0ABU2TBN9_9ACTN</name>
<keyword evidence="9" id="KW-0718">Serine biosynthesis</keyword>
<dbReference type="EC" id="3.1.3.3" evidence="4"/>
<evidence type="ECO:0000256" key="1">
    <source>
        <dbReference type="ARBA" id="ARBA00001946"/>
    </source>
</evidence>
<evidence type="ECO:0000256" key="8">
    <source>
        <dbReference type="ARBA" id="ARBA00022842"/>
    </source>
</evidence>
<evidence type="ECO:0000256" key="2">
    <source>
        <dbReference type="ARBA" id="ARBA00005135"/>
    </source>
</evidence>
<keyword evidence="6" id="KW-0479">Metal-binding</keyword>
<reference evidence="14" key="1">
    <citation type="submission" date="2024-05" db="EMBL/GenBank/DDBJ databases">
        <title>30 novel species of actinomycetes from the DSMZ collection.</title>
        <authorList>
            <person name="Nouioui I."/>
        </authorList>
    </citation>
    <scope>NUCLEOTIDE SEQUENCE</scope>
    <source>
        <strain evidence="14">DSM 41527</strain>
    </source>
</reference>
<feature type="region of interest" description="Disordered" evidence="12">
    <location>
        <begin position="411"/>
        <end position="438"/>
    </location>
</feature>
<feature type="signal peptide" evidence="13">
    <location>
        <begin position="1"/>
        <end position="32"/>
    </location>
</feature>
<evidence type="ECO:0000256" key="12">
    <source>
        <dbReference type="SAM" id="MobiDB-lite"/>
    </source>
</evidence>
<evidence type="ECO:0000313" key="15">
    <source>
        <dbReference type="Proteomes" id="UP001180551"/>
    </source>
</evidence>
<dbReference type="SUPFAM" id="SSF56784">
    <property type="entry name" value="HAD-like"/>
    <property type="match status" value="1"/>
</dbReference>
<protein>
    <recommendedName>
        <fullName evidence="4">phosphoserine phosphatase</fullName>
        <ecNumber evidence="4">3.1.3.3</ecNumber>
    </recommendedName>
</protein>
<evidence type="ECO:0000256" key="10">
    <source>
        <dbReference type="ARBA" id="ARBA00048138"/>
    </source>
</evidence>
<keyword evidence="13" id="KW-0732">Signal</keyword>
<dbReference type="InterPro" id="IPR050582">
    <property type="entry name" value="HAD-like_SerB"/>
</dbReference>
<dbReference type="RefSeq" id="WP_311625441.1">
    <property type="nucleotide sequence ID" value="NZ_JAVRFE010000030.1"/>
</dbReference>